<feature type="domain" description="GYF" evidence="2">
    <location>
        <begin position="3"/>
        <end position="48"/>
    </location>
</feature>
<gene>
    <name evidence="3" type="ORF">TSACC_22548</name>
</gene>
<reference evidence="4" key="1">
    <citation type="journal article" date="2017" name="Genome Announc.">
        <title>Draft Genome Sequence of Terrimicrobium sacchariphilum NM-5T, a Facultative Anaerobic Soil Bacterium of the Class Spartobacteria.</title>
        <authorList>
            <person name="Qiu Y.L."/>
            <person name="Tourlousse D.M."/>
            <person name="Matsuura N."/>
            <person name="Ohashi A."/>
            <person name="Sekiguchi Y."/>
        </authorList>
    </citation>
    <scope>NUCLEOTIDE SEQUENCE [LARGE SCALE GENOMIC DNA]</scope>
    <source>
        <strain evidence="4">NM-5</strain>
    </source>
</reference>
<keyword evidence="4" id="KW-1185">Reference proteome</keyword>
<evidence type="ECO:0000256" key="1">
    <source>
        <dbReference type="SAM" id="Phobius"/>
    </source>
</evidence>
<organism evidence="3 4">
    <name type="scientific">Terrimicrobium sacchariphilum</name>
    <dbReference type="NCBI Taxonomy" id="690879"/>
    <lineage>
        <taxon>Bacteria</taxon>
        <taxon>Pseudomonadati</taxon>
        <taxon>Verrucomicrobiota</taxon>
        <taxon>Terrimicrobiia</taxon>
        <taxon>Terrimicrobiales</taxon>
        <taxon>Terrimicrobiaceae</taxon>
        <taxon>Terrimicrobium</taxon>
    </lineage>
</organism>
<dbReference type="RefSeq" id="WP_075079787.1">
    <property type="nucleotide sequence ID" value="NZ_BDCO01000002.1"/>
</dbReference>
<evidence type="ECO:0000313" key="3">
    <source>
        <dbReference type="EMBL" id="GAT34124.1"/>
    </source>
</evidence>
<comment type="caution">
    <text evidence="3">The sequence shown here is derived from an EMBL/GenBank/DDBJ whole genome shotgun (WGS) entry which is preliminary data.</text>
</comment>
<feature type="transmembrane region" description="Helical" evidence="1">
    <location>
        <begin position="143"/>
        <end position="164"/>
    </location>
</feature>
<keyword evidence="1" id="KW-0472">Membrane</keyword>
<proteinExistence type="predicted"/>
<dbReference type="OrthoDB" id="200422at2"/>
<dbReference type="InParanoid" id="A0A146GBE3"/>
<dbReference type="EMBL" id="BDCO01000002">
    <property type="protein sequence ID" value="GAT34124.1"/>
    <property type="molecule type" value="Genomic_DNA"/>
</dbReference>
<protein>
    <recommendedName>
        <fullName evidence="2">GYF domain-containing protein</fullName>
    </recommendedName>
</protein>
<dbReference type="AlphaFoldDB" id="A0A146GBE3"/>
<feature type="transmembrane region" description="Helical" evidence="1">
    <location>
        <begin position="176"/>
        <end position="195"/>
    </location>
</feature>
<name>A0A146GBE3_TERSA</name>
<dbReference type="Proteomes" id="UP000076023">
    <property type="component" value="Unassembled WGS sequence"/>
</dbReference>
<accession>A0A146GBE3</accession>
<evidence type="ECO:0000259" key="2">
    <source>
        <dbReference type="Pfam" id="PF14237"/>
    </source>
</evidence>
<feature type="transmembrane region" description="Helical" evidence="1">
    <location>
        <begin position="92"/>
        <end position="122"/>
    </location>
</feature>
<keyword evidence="1" id="KW-1133">Transmembrane helix</keyword>
<sequence>MNWFYAKDGQQLGPVAFSEIERLHAEGQLTDDSLVWQQGSPNWIKFSEARATAAAPAPAAPAVSPSPAISPAATPATGSAAPAKPLADYGDFIVWGYIGMLVPCVNFIVYVVLVVLNMLEYFERRKEVQEGRLPESDYSKMNPVLFVLGLICCSGLLYPLYMYYRNKSGYFKPQPKAVPVTIAIVILSIIINVIIQLVSMSVNGAALHHDMQ</sequence>
<dbReference type="InterPro" id="IPR025640">
    <property type="entry name" value="GYF_2"/>
</dbReference>
<dbReference type="Pfam" id="PF14237">
    <property type="entry name" value="GYF_2"/>
    <property type="match status" value="1"/>
</dbReference>
<dbReference type="STRING" id="690879.TSACC_22548"/>
<keyword evidence="1" id="KW-0812">Transmembrane</keyword>
<evidence type="ECO:0000313" key="4">
    <source>
        <dbReference type="Proteomes" id="UP000076023"/>
    </source>
</evidence>